<keyword evidence="1" id="KW-0863">Zinc-finger</keyword>
<evidence type="ECO:0000313" key="4">
    <source>
        <dbReference type="Proteomes" id="UP000235371"/>
    </source>
</evidence>
<evidence type="ECO:0000256" key="1">
    <source>
        <dbReference type="PROSITE-ProRule" id="PRU00042"/>
    </source>
</evidence>
<evidence type="ECO:0000313" key="3">
    <source>
        <dbReference type="EMBL" id="PMD49758.1"/>
    </source>
</evidence>
<name>A0A2J6SG50_9HELO</name>
<organism evidence="3 4">
    <name type="scientific">Hyaloscypha bicolor E</name>
    <dbReference type="NCBI Taxonomy" id="1095630"/>
    <lineage>
        <taxon>Eukaryota</taxon>
        <taxon>Fungi</taxon>
        <taxon>Dikarya</taxon>
        <taxon>Ascomycota</taxon>
        <taxon>Pezizomycotina</taxon>
        <taxon>Leotiomycetes</taxon>
        <taxon>Helotiales</taxon>
        <taxon>Hyaloscyphaceae</taxon>
        <taxon>Hyaloscypha</taxon>
        <taxon>Hyaloscypha bicolor</taxon>
    </lineage>
</organism>
<dbReference type="PROSITE" id="PS50157">
    <property type="entry name" value="ZINC_FINGER_C2H2_2"/>
    <property type="match status" value="2"/>
</dbReference>
<keyword evidence="4" id="KW-1185">Reference proteome</keyword>
<sequence length="207" mass="22550">MIRRDPFSRCAALESLARASSHGSIIFDPSRNHNLTGSQPLGDDSINPYQVVYHGAAVSTDPDFQLGVSLSYDMNTGSRTVTTSTGQPTTDGYMDQWFDFDSSTFPSDQSHDTGPFSPAVGGSYGVSAVDNPASASGGSGSARVATTSRSLHNCSDCMQSFSRLADLRRHVRAHNPNATRFPCTQPDCGREFLRMDRLSDHRRRKNH</sequence>
<dbReference type="GeneID" id="36595724"/>
<evidence type="ECO:0000259" key="2">
    <source>
        <dbReference type="PROSITE" id="PS50157"/>
    </source>
</evidence>
<dbReference type="GO" id="GO:0008270">
    <property type="term" value="F:zinc ion binding"/>
    <property type="evidence" value="ECO:0007669"/>
    <property type="project" value="UniProtKB-KW"/>
</dbReference>
<proteinExistence type="predicted"/>
<dbReference type="PROSITE" id="PS00028">
    <property type="entry name" value="ZINC_FINGER_C2H2_1"/>
    <property type="match status" value="2"/>
</dbReference>
<dbReference type="SMART" id="SM00355">
    <property type="entry name" value="ZnF_C2H2"/>
    <property type="match status" value="2"/>
</dbReference>
<dbReference type="EMBL" id="KZ613919">
    <property type="protein sequence ID" value="PMD49758.1"/>
    <property type="molecule type" value="Genomic_DNA"/>
</dbReference>
<dbReference type="Gene3D" id="3.30.160.60">
    <property type="entry name" value="Classic Zinc Finger"/>
    <property type="match status" value="1"/>
</dbReference>
<dbReference type="RefSeq" id="XP_024726662.1">
    <property type="nucleotide sequence ID" value="XM_024887648.1"/>
</dbReference>
<reference evidence="3 4" key="1">
    <citation type="submission" date="2016-04" db="EMBL/GenBank/DDBJ databases">
        <title>A degradative enzymes factory behind the ericoid mycorrhizal symbiosis.</title>
        <authorList>
            <consortium name="DOE Joint Genome Institute"/>
            <person name="Martino E."/>
            <person name="Morin E."/>
            <person name="Grelet G."/>
            <person name="Kuo A."/>
            <person name="Kohler A."/>
            <person name="Daghino S."/>
            <person name="Barry K."/>
            <person name="Choi C."/>
            <person name="Cichocki N."/>
            <person name="Clum A."/>
            <person name="Copeland A."/>
            <person name="Hainaut M."/>
            <person name="Haridas S."/>
            <person name="Labutti K."/>
            <person name="Lindquist E."/>
            <person name="Lipzen A."/>
            <person name="Khouja H.-R."/>
            <person name="Murat C."/>
            <person name="Ohm R."/>
            <person name="Olson A."/>
            <person name="Spatafora J."/>
            <person name="Veneault-Fourrey C."/>
            <person name="Henrissat B."/>
            <person name="Grigoriev I."/>
            <person name="Martin F."/>
            <person name="Perotto S."/>
        </authorList>
    </citation>
    <scope>NUCLEOTIDE SEQUENCE [LARGE SCALE GENOMIC DNA]</scope>
    <source>
        <strain evidence="3 4">E</strain>
    </source>
</reference>
<dbReference type="Proteomes" id="UP000235371">
    <property type="component" value="Unassembled WGS sequence"/>
</dbReference>
<dbReference type="SUPFAM" id="SSF57667">
    <property type="entry name" value="beta-beta-alpha zinc fingers"/>
    <property type="match status" value="1"/>
</dbReference>
<dbReference type="AlphaFoldDB" id="A0A2J6SG50"/>
<feature type="domain" description="C2H2-type" evidence="2">
    <location>
        <begin position="181"/>
        <end position="207"/>
    </location>
</feature>
<gene>
    <name evidence="3" type="ORF">K444DRAFT_670611</name>
</gene>
<dbReference type="OrthoDB" id="3561300at2759"/>
<dbReference type="InParanoid" id="A0A2J6SG50"/>
<dbReference type="InterPro" id="IPR013087">
    <property type="entry name" value="Znf_C2H2_type"/>
</dbReference>
<protein>
    <recommendedName>
        <fullName evidence="2">C2H2-type domain-containing protein</fullName>
    </recommendedName>
</protein>
<dbReference type="InterPro" id="IPR036236">
    <property type="entry name" value="Znf_C2H2_sf"/>
</dbReference>
<keyword evidence="1" id="KW-0862">Zinc</keyword>
<feature type="domain" description="C2H2-type" evidence="2">
    <location>
        <begin position="152"/>
        <end position="179"/>
    </location>
</feature>
<accession>A0A2J6SG50</accession>
<keyword evidence="1" id="KW-0479">Metal-binding</keyword>